<sequence>MDKQTKTVKFSLDAFNLPALTAKQEEELRILAAMPDEEIDFSDIPEAGDDAWKNAVVGKFYRPIKKQVTVRIDADILAWLQSSGAGYQTRLNQLLREAMQQAA</sequence>
<reference evidence="1" key="1">
    <citation type="journal article" date="2022" name="Microorganisms">
        <title>Two New Species of Filamentous Sulfur Bacteria of the Genus Thiothrix, Thiothrix winogradskyi sp. nov. and 'Candidatus Thiothrix sulfatifontis' sp. nov.</title>
        <authorList>
            <person name="Ravin N.V."/>
            <person name="Rossetti S."/>
            <person name="Beletsky A.V."/>
            <person name="Kadnikov V.V."/>
            <person name="Rudenko T.S."/>
            <person name="Smolyakov D.D."/>
            <person name="Moskvitina M.I."/>
            <person name="Gureeva M.V."/>
            <person name="Mardanov A.V."/>
            <person name="Grabovich M.Y."/>
        </authorList>
    </citation>
    <scope>NUCLEOTIDE SEQUENCE</scope>
    <source>
        <strain evidence="1">CT3</strain>
    </source>
</reference>
<gene>
    <name evidence="1" type="ORF">L2Y54_20995</name>
</gene>
<dbReference type="Pfam" id="PF14384">
    <property type="entry name" value="BrnA_antitoxin"/>
    <property type="match status" value="1"/>
</dbReference>
<protein>
    <submittedName>
        <fullName evidence="1">BrnA antitoxin family protein</fullName>
    </submittedName>
</protein>
<accession>A0ABY3SYU6</accession>
<evidence type="ECO:0000313" key="1">
    <source>
        <dbReference type="EMBL" id="UJS24379.1"/>
    </source>
</evidence>
<evidence type="ECO:0000313" key="2">
    <source>
        <dbReference type="Proteomes" id="UP001054801"/>
    </source>
</evidence>
<name>A0ABY3SYU6_9GAMM</name>
<keyword evidence="2" id="KW-1185">Reference proteome</keyword>
<organism evidence="1 2">
    <name type="scientific">Thiothrix winogradskyi</name>
    <dbReference type="NCBI Taxonomy" id="96472"/>
    <lineage>
        <taxon>Bacteria</taxon>
        <taxon>Pseudomonadati</taxon>
        <taxon>Pseudomonadota</taxon>
        <taxon>Gammaproteobacteria</taxon>
        <taxon>Thiotrichales</taxon>
        <taxon>Thiotrichaceae</taxon>
        <taxon>Thiothrix</taxon>
    </lineage>
</organism>
<dbReference type="Proteomes" id="UP001054801">
    <property type="component" value="Chromosome"/>
</dbReference>
<proteinExistence type="predicted"/>
<dbReference type="InterPro" id="IPR025528">
    <property type="entry name" value="BrnA_antitoxin"/>
</dbReference>
<dbReference type="RefSeq" id="WP_236498836.1">
    <property type="nucleotide sequence ID" value="NZ_CP091244.1"/>
</dbReference>
<dbReference type="EMBL" id="CP091244">
    <property type="protein sequence ID" value="UJS24379.1"/>
    <property type="molecule type" value="Genomic_DNA"/>
</dbReference>